<feature type="domain" description="Glycosyltransferase 2-like" evidence="6">
    <location>
        <begin position="9"/>
        <end position="132"/>
    </location>
</feature>
<evidence type="ECO:0000259" key="6">
    <source>
        <dbReference type="Pfam" id="PF00535"/>
    </source>
</evidence>
<proteinExistence type="predicted"/>
<dbReference type="PANTHER" id="PTHR43646">
    <property type="entry name" value="GLYCOSYLTRANSFERASE"/>
    <property type="match status" value="1"/>
</dbReference>
<comment type="subcellular location">
    <subcellularLocation>
        <location evidence="1">Cell membrane</location>
    </subcellularLocation>
</comment>
<dbReference type="NCBIfam" id="TIGR04283">
    <property type="entry name" value="glyco_like_mftF"/>
    <property type="match status" value="1"/>
</dbReference>
<dbReference type="GO" id="GO:0005886">
    <property type="term" value="C:plasma membrane"/>
    <property type="evidence" value="ECO:0007669"/>
    <property type="project" value="UniProtKB-SubCell"/>
</dbReference>
<dbReference type="InterPro" id="IPR029044">
    <property type="entry name" value="Nucleotide-diphossugar_trans"/>
</dbReference>
<protein>
    <recommendedName>
        <fullName evidence="6">Glycosyltransferase 2-like domain-containing protein</fullName>
    </recommendedName>
</protein>
<comment type="caution">
    <text evidence="7">The sequence shown here is derived from an EMBL/GenBank/DDBJ whole genome shotgun (WGS) entry which is preliminary data.</text>
</comment>
<reference evidence="7" key="1">
    <citation type="submission" date="2021-02" db="EMBL/GenBank/DDBJ databases">
        <authorList>
            <person name="Dougan E. K."/>
            <person name="Rhodes N."/>
            <person name="Thang M."/>
            <person name="Chan C."/>
        </authorList>
    </citation>
    <scope>NUCLEOTIDE SEQUENCE</scope>
</reference>
<dbReference type="InterPro" id="IPR001173">
    <property type="entry name" value="Glyco_trans_2-like"/>
</dbReference>
<dbReference type="GO" id="GO:0016757">
    <property type="term" value="F:glycosyltransferase activity"/>
    <property type="evidence" value="ECO:0007669"/>
    <property type="project" value="UniProtKB-KW"/>
</dbReference>
<dbReference type="PANTHER" id="PTHR43646:SF2">
    <property type="entry name" value="GLYCOSYLTRANSFERASE 2-LIKE DOMAIN-CONTAINING PROTEIN"/>
    <property type="match status" value="1"/>
</dbReference>
<dbReference type="Proteomes" id="UP000654075">
    <property type="component" value="Unassembled WGS sequence"/>
</dbReference>
<dbReference type="InterPro" id="IPR026461">
    <property type="entry name" value="Trfase_2_rSAM/seldom_assoc"/>
</dbReference>
<keyword evidence="3" id="KW-0328">Glycosyltransferase</keyword>
<evidence type="ECO:0000256" key="4">
    <source>
        <dbReference type="ARBA" id="ARBA00022679"/>
    </source>
</evidence>
<dbReference type="OrthoDB" id="426621at2759"/>
<name>A0A813E3V6_POLGL</name>
<evidence type="ECO:0000256" key="3">
    <source>
        <dbReference type="ARBA" id="ARBA00022676"/>
    </source>
</evidence>
<dbReference type="Pfam" id="PF00535">
    <property type="entry name" value="Glycos_transf_2"/>
    <property type="match status" value="1"/>
</dbReference>
<sequence>MAAELSVAVVIPALNEEHGLPRTLSTVAGQVPKPEEVVVVDAGSEDRTAEVARAGGAQVLASRRGRAWQMNAGARTTKAEVLIFLHADTELPEGAVAAVRAALADASVLGGCFQLRFDTQTQSRALQLWSWCTSCWLLRSTRLVFGDRAIFVRRSAFEGLDGYREWPLLEDIDFAMRLAKRGGGDKSFAFLPLAVTTSARRLLEVGPWKQQLVNTSIIIAWYLGHSPETLKAWYKNRAAPIAAAASAPPAIRKVQGQD</sequence>
<keyword evidence="5" id="KW-0472">Membrane</keyword>
<gene>
    <name evidence="7" type="ORF">PGLA1383_LOCUS11289</name>
</gene>
<accession>A0A813E3V6</accession>
<evidence type="ECO:0000313" key="8">
    <source>
        <dbReference type="Proteomes" id="UP000654075"/>
    </source>
</evidence>
<organism evidence="7 8">
    <name type="scientific">Polarella glacialis</name>
    <name type="common">Dinoflagellate</name>
    <dbReference type="NCBI Taxonomy" id="89957"/>
    <lineage>
        <taxon>Eukaryota</taxon>
        <taxon>Sar</taxon>
        <taxon>Alveolata</taxon>
        <taxon>Dinophyceae</taxon>
        <taxon>Suessiales</taxon>
        <taxon>Suessiaceae</taxon>
        <taxon>Polarella</taxon>
    </lineage>
</organism>
<keyword evidence="8" id="KW-1185">Reference proteome</keyword>
<dbReference type="SUPFAM" id="SSF53448">
    <property type="entry name" value="Nucleotide-diphospho-sugar transferases"/>
    <property type="match status" value="1"/>
</dbReference>
<evidence type="ECO:0000256" key="5">
    <source>
        <dbReference type="ARBA" id="ARBA00023136"/>
    </source>
</evidence>
<dbReference type="Gene3D" id="3.90.550.10">
    <property type="entry name" value="Spore Coat Polysaccharide Biosynthesis Protein SpsA, Chain A"/>
    <property type="match status" value="1"/>
</dbReference>
<dbReference type="EMBL" id="CAJNNV010005789">
    <property type="protein sequence ID" value="CAE8592649.1"/>
    <property type="molecule type" value="Genomic_DNA"/>
</dbReference>
<keyword evidence="4" id="KW-0808">Transferase</keyword>
<evidence type="ECO:0000313" key="7">
    <source>
        <dbReference type="EMBL" id="CAE8592649.1"/>
    </source>
</evidence>
<evidence type="ECO:0000256" key="1">
    <source>
        <dbReference type="ARBA" id="ARBA00004236"/>
    </source>
</evidence>
<dbReference type="CDD" id="cd02522">
    <property type="entry name" value="GT_2_like_a"/>
    <property type="match status" value="1"/>
</dbReference>
<evidence type="ECO:0000256" key="2">
    <source>
        <dbReference type="ARBA" id="ARBA00022475"/>
    </source>
</evidence>
<dbReference type="OMA" id="SANNTMK"/>
<keyword evidence="2" id="KW-1003">Cell membrane</keyword>
<dbReference type="AlphaFoldDB" id="A0A813E3V6"/>